<dbReference type="Gene3D" id="1.20.141.10">
    <property type="entry name" value="Chitosanase, subunit A, domain 1"/>
    <property type="match status" value="1"/>
</dbReference>
<accession>A0A4R2GVG0</accession>
<dbReference type="InterPro" id="IPR018537">
    <property type="entry name" value="Peptidoglycan-bd_3"/>
</dbReference>
<dbReference type="CDD" id="cd13926">
    <property type="entry name" value="N-acetylmuramidase_GH108"/>
    <property type="match status" value="1"/>
</dbReference>
<comment type="caution">
    <text evidence="4">The sequence shown here is derived from an EMBL/GenBank/DDBJ whole genome shotgun (WGS) entry which is preliminary data.</text>
</comment>
<sequence length="316" mass="33725">MVATSQQTALARVLAHEGGNVDDPRDPGGRTSRGVTQRVYDAWRRGKGQPPRDVFLATMTEVRAIYLEQYWRRVRADELPAGLDYAIFDAAVNSGPVQAVKWLQRELGVRADGVVGQVTLAATRSHPAIAALITAVCARRMAFLKQLRTWRRFGAGWTNRVADVERTALMLAAGSKQVPLKRRPVPGNGGARADPAQIRLPAGAGLAQTIAGAGLATAAAAETLGDSLRQAATELGQAAQQLPAFAAMASMMTALGLVLLVAGVGWRLYVAWRWRLIDGAMGGVMDGTMERGSLASRMWGWEPAPGQSGGSKFGER</sequence>
<evidence type="ECO:0000313" key="5">
    <source>
        <dbReference type="Proteomes" id="UP000294881"/>
    </source>
</evidence>
<dbReference type="InterPro" id="IPR023346">
    <property type="entry name" value="Lysozyme-like_dom_sf"/>
</dbReference>
<keyword evidence="1" id="KW-0472">Membrane</keyword>
<keyword evidence="1" id="KW-0812">Transmembrane</keyword>
<dbReference type="AlphaFoldDB" id="A0A4R2GVG0"/>
<proteinExistence type="predicted"/>
<feature type="domain" description="TtsA-like Glycoside hydrolase family 108" evidence="2">
    <location>
        <begin position="11"/>
        <end position="95"/>
    </location>
</feature>
<feature type="transmembrane region" description="Helical" evidence="1">
    <location>
        <begin position="244"/>
        <end position="266"/>
    </location>
</feature>
<protein>
    <submittedName>
        <fullName evidence="4">Lysozyme family protein</fullName>
    </submittedName>
</protein>
<evidence type="ECO:0000259" key="2">
    <source>
        <dbReference type="Pfam" id="PF05838"/>
    </source>
</evidence>
<name>A0A4R2GVG0_9HYPH</name>
<evidence type="ECO:0000259" key="3">
    <source>
        <dbReference type="Pfam" id="PF09374"/>
    </source>
</evidence>
<dbReference type="Proteomes" id="UP000294881">
    <property type="component" value="Unassembled WGS sequence"/>
</dbReference>
<dbReference type="RefSeq" id="WP_132004819.1">
    <property type="nucleotide sequence ID" value="NZ_JBHUNN010000002.1"/>
</dbReference>
<feature type="domain" description="Peptidoglycan binding" evidence="3">
    <location>
        <begin position="99"/>
        <end position="160"/>
    </location>
</feature>
<dbReference type="Pfam" id="PF09374">
    <property type="entry name" value="PG_binding_3"/>
    <property type="match status" value="1"/>
</dbReference>
<dbReference type="EMBL" id="SLWL01000004">
    <property type="protein sequence ID" value="TCO14106.1"/>
    <property type="molecule type" value="Genomic_DNA"/>
</dbReference>
<dbReference type="Pfam" id="PF05838">
    <property type="entry name" value="Glyco_hydro_108"/>
    <property type="match status" value="1"/>
</dbReference>
<dbReference type="OrthoDB" id="9815229at2"/>
<dbReference type="SUPFAM" id="SSF53955">
    <property type="entry name" value="Lysozyme-like"/>
    <property type="match status" value="1"/>
</dbReference>
<keyword evidence="1" id="KW-1133">Transmembrane helix</keyword>
<organism evidence="4 5">
    <name type="scientific">Camelimonas lactis</name>
    <dbReference type="NCBI Taxonomy" id="659006"/>
    <lineage>
        <taxon>Bacteria</taxon>
        <taxon>Pseudomonadati</taxon>
        <taxon>Pseudomonadota</taxon>
        <taxon>Alphaproteobacteria</taxon>
        <taxon>Hyphomicrobiales</taxon>
        <taxon>Chelatococcaceae</taxon>
        <taxon>Camelimonas</taxon>
    </lineage>
</organism>
<dbReference type="InterPro" id="IPR008565">
    <property type="entry name" value="TtsA-like_GH18_dom"/>
</dbReference>
<evidence type="ECO:0000256" key="1">
    <source>
        <dbReference type="SAM" id="Phobius"/>
    </source>
</evidence>
<gene>
    <name evidence="4" type="ORF">EV666_10458</name>
</gene>
<evidence type="ECO:0000313" key="4">
    <source>
        <dbReference type="EMBL" id="TCO14106.1"/>
    </source>
</evidence>
<reference evidence="4 5" key="1">
    <citation type="submission" date="2019-03" db="EMBL/GenBank/DDBJ databases">
        <title>Genomic Encyclopedia of Type Strains, Phase IV (KMG-IV): sequencing the most valuable type-strain genomes for metagenomic binning, comparative biology and taxonomic classification.</title>
        <authorList>
            <person name="Goeker M."/>
        </authorList>
    </citation>
    <scope>NUCLEOTIDE SEQUENCE [LARGE SCALE GENOMIC DNA]</scope>
    <source>
        <strain evidence="4 5">DSM 22958</strain>
    </source>
</reference>
<keyword evidence="5" id="KW-1185">Reference proteome</keyword>